<dbReference type="Proteomes" id="UP000578688">
    <property type="component" value="Unassembled WGS sequence"/>
</dbReference>
<keyword evidence="2" id="KW-1185">Reference proteome</keyword>
<accession>A0A7Y9XNZ5</accession>
<gene>
    <name evidence="1" type="ORF">FHR27_002149</name>
</gene>
<organism evidence="1 2">
    <name type="scientific">Phytopseudomonas flavescens</name>
    <dbReference type="NCBI Taxonomy" id="29435"/>
    <lineage>
        <taxon>Bacteria</taxon>
        <taxon>Pseudomonadati</taxon>
        <taxon>Pseudomonadota</taxon>
        <taxon>Gammaproteobacteria</taxon>
        <taxon>Pseudomonadales</taxon>
        <taxon>Pseudomonadaceae</taxon>
        <taxon>Phytopseudomonas</taxon>
    </lineage>
</organism>
<reference evidence="1 2" key="1">
    <citation type="submission" date="2020-07" db="EMBL/GenBank/DDBJ databases">
        <title>Genomic analyses of the natural microbiome of Caenorhabditis elegans.</title>
        <authorList>
            <person name="Samuel B."/>
        </authorList>
    </citation>
    <scope>NUCLEOTIDE SEQUENCE [LARGE SCALE GENOMIC DNA]</scope>
    <source>
        <strain evidence="1 2">BIGb0408</strain>
    </source>
</reference>
<protein>
    <submittedName>
        <fullName evidence="1">Uncharacterized protein</fullName>
    </submittedName>
</protein>
<evidence type="ECO:0000313" key="1">
    <source>
        <dbReference type="EMBL" id="NYH73539.1"/>
    </source>
</evidence>
<comment type="caution">
    <text evidence="1">The sequence shown here is derived from an EMBL/GenBank/DDBJ whole genome shotgun (WGS) entry which is preliminary data.</text>
</comment>
<dbReference type="EMBL" id="JACBYV010000001">
    <property type="protein sequence ID" value="NYH73539.1"/>
    <property type="molecule type" value="Genomic_DNA"/>
</dbReference>
<dbReference type="AlphaFoldDB" id="A0A7Y9XNZ5"/>
<dbReference type="RefSeq" id="WP_179538564.1">
    <property type="nucleotide sequence ID" value="NZ_JACBYV010000001.1"/>
</dbReference>
<sequence>MSSISSDSLHEVLETIKNISSVDVAEAMASFNRHGIVSDTVMDYTRVVYEHGEDQLCRKLNEVGFSGEVKVVGKYIVHEGNAYAVYDPTIYTADEALSWLEDHYRNA</sequence>
<proteinExistence type="predicted"/>
<evidence type="ECO:0000313" key="2">
    <source>
        <dbReference type="Proteomes" id="UP000578688"/>
    </source>
</evidence>
<name>A0A7Y9XNZ5_9GAMM</name>